<feature type="chain" id="PRO_5035441936" description="Secreted protein" evidence="1">
    <location>
        <begin position="25"/>
        <end position="122"/>
    </location>
</feature>
<evidence type="ECO:0000313" key="3">
    <source>
        <dbReference type="Proteomes" id="UP000813461"/>
    </source>
</evidence>
<accession>A0A8K0VZM1</accession>
<evidence type="ECO:0000256" key="1">
    <source>
        <dbReference type="SAM" id="SignalP"/>
    </source>
</evidence>
<keyword evidence="1" id="KW-0732">Signal</keyword>
<protein>
    <recommendedName>
        <fullName evidence="4">Secreted protein</fullName>
    </recommendedName>
</protein>
<evidence type="ECO:0008006" key="4">
    <source>
        <dbReference type="Google" id="ProtNLM"/>
    </source>
</evidence>
<proteinExistence type="predicted"/>
<sequence>MYTWNSRPMSSWLVIFLPVNLMIGQYGIKYPAGQHYLQMPTEASSKARLLSEQWKRRVSNLAEPLLTEMCSPILHGAERASRCRQTFHKAWALMNHTADIPFERSASRHARADAHNSHAYVS</sequence>
<reference evidence="2" key="1">
    <citation type="journal article" date="2021" name="Nat. Commun.">
        <title>Genetic determinants of endophytism in the Arabidopsis root mycobiome.</title>
        <authorList>
            <person name="Mesny F."/>
            <person name="Miyauchi S."/>
            <person name="Thiergart T."/>
            <person name="Pickel B."/>
            <person name="Atanasova L."/>
            <person name="Karlsson M."/>
            <person name="Huettel B."/>
            <person name="Barry K.W."/>
            <person name="Haridas S."/>
            <person name="Chen C."/>
            <person name="Bauer D."/>
            <person name="Andreopoulos W."/>
            <person name="Pangilinan J."/>
            <person name="LaButti K."/>
            <person name="Riley R."/>
            <person name="Lipzen A."/>
            <person name="Clum A."/>
            <person name="Drula E."/>
            <person name="Henrissat B."/>
            <person name="Kohler A."/>
            <person name="Grigoriev I.V."/>
            <person name="Martin F.M."/>
            <person name="Hacquard S."/>
        </authorList>
    </citation>
    <scope>NUCLEOTIDE SEQUENCE</scope>
    <source>
        <strain evidence="2">MPI-SDFR-AT-0120</strain>
    </source>
</reference>
<evidence type="ECO:0000313" key="2">
    <source>
        <dbReference type="EMBL" id="KAH7087661.1"/>
    </source>
</evidence>
<organism evidence="2 3">
    <name type="scientific">Paraphoma chrysanthemicola</name>
    <dbReference type="NCBI Taxonomy" id="798071"/>
    <lineage>
        <taxon>Eukaryota</taxon>
        <taxon>Fungi</taxon>
        <taxon>Dikarya</taxon>
        <taxon>Ascomycota</taxon>
        <taxon>Pezizomycotina</taxon>
        <taxon>Dothideomycetes</taxon>
        <taxon>Pleosporomycetidae</taxon>
        <taxon>Pleosporales</taxon>
        <taxon>Pleosporineae</taxon>
        <taxon>Phaeosphaeriaceae</taxon>
        <taxon>Paraphoma</taxon>
    </lineage>
</organism>
<name>A0A8K0VZM1_9PLEO</name>
<gene>
    <name evidence="2" type="ORF">FB567DRAFT_350785</name>
</gene>
<dbReference type="AlphaFoldDB" id="A0A8K0VZM1"/>
<keyword evidence="3" id="KW-1185">Reference proteome</keyword>
<dbReference type="Proteomes" id="UP000813461">
    <property type="component" value="Unassembled WGS sequence"/>
</dbReference>
<dbReference type="OrthoDB" id="10648997at2759"/>
<feature type="signal peptide" evidence="1">
    <location>
        <begin position="1"/>
        <end position="24"/>
    </location>
</feature>
<comment type="caution">
    <text evidence="2">The sequence shown here is derived from an EMBL/GenBank/DDBJ whole genome shotgun (WGS) entry which is preliminary data.</text>
</comment>
<dbReference type="EMBL" id="JAGMVJ010000009">
    <property type="protein sequence ID" value="KAH7087661.1"/>
    <property type="molecule type" value="Genomic_DNA"/>
</dbReference>